<feature type="region of interest" description="Disordered" evidence="1">
    <location>
        <begin position="1"/>
        <end position="67"/>
    </location>
</feature>
<dbReference type="RefSeq" id="XP_040631153.1">
    <property type="nucleotide sequence ID" value="XM_040772109.1"/>
</dbReference>
<dbReference type="Proteomes" id="UP000030653">
    <property type="component" value="Unassembled WGS sequence"/>
</dbReference>
<feature type="compositionally biased region" description="Polar residues" evidence="1">
    <location>
        <begin position="1"/>
        <end position="13"/>
    </location>
</feature>
<protein>
    <submittedName>
        <fullName evidence="2">Uncharacterized protein</fullName>
    </submittedName>
</protein>
<keyword evidence="3" id="KW-1185">Reference proteome</keyword>
<name>M5G6E2_DACPD</name>
<dbReference type="HOGENOM" id="CLU_1695407_0_0_1"/>
<feature type="compositionally biased region" description="Basic and acidic residues" evidence="1">
    <location>
        <begin position="17"/>
        <end position="45"/>
    </location>
</feature>
<evidence type="ECO:0000313" key="2">
    <source>
        <dbReference type="EMBL" id="EJU04259.1"/>
    </source>
</evidence>
<proteinExistence type="predicted"/>
<reference evidence="2 3" key="1">
    <citation type="journal article" date="2012" name="Science">
        <title>The Paleozoic origin of enzymatic lignin decomposition reconstructed from 31 fungal genomes.</title>
        <authorList>
            <person name="Floudas D."/>
            <person name="Binder M."/>
            <person name="Riley R."/>
            <person name="Barry K."/>
            <person name="Blanchette R.A."/>
            <person name="Henrissat B."/>
            <person name="Martinez A.T."/>
            <person name="Otillar R."/>
            <person name="Spatafora J.W."/>
            <person name="Yadav J.S."/>
            <person name="Aerts A."/>
            <person name="Benoit I."/>
            <person name="Boyd A."/>
            <person name="Carlson A."/>
            <person name="Copeland A."/>
            <person name="Coutinho P.M."/>
            <person name="de Vries R.P."/>
            <person name="Ferreira P."/>
            <person name="Findley K."/>
            <person name="Foster B."/>
            <person name="Gaskell J."/>
            <person name="Glotzer D."/>
            <person name="Gorecki P."/>
            <person name="Heitman J."/>
            <person name="Hesse C."/>
            <person name="Hori C."/>
            <person name="Igarashi K."/>
            <person name="Jurgens J.A."/>
            <person name="Kallen N."/>
            <person name="Kersten P."/>
            <person name="Kohler A."/>
            <person name="Kuees U."/>
            <person name="Kumar T.K.A."/>
            <person name="Kuo A."/>
            <person name="LaButti K."/>
            <person name="Larrondo L.F."/>
            <person name="Lindquist E."/>
            <person name="Ling A."/>
            <person name="Lombard V."/>
            <person name="Lucas S."/>
            <person name="Lundell T."/>
            <person name="Martin R."/>
            <person name="McLaughlin D.J."/>
            <person name="Morgenstern I."/>
            <person name="Morin E."/>
            <person name="Murat C."/>
            <person name="Nagy L.G."/>
            <person name="Nolan M."/>
            <person name="Ohm R.A."/>
            <person name="Patyshakuliyeva A."/>
            <person name="Rokas A."/>
            <person name="Ruiz-Duenas F.J."/>
            <person name="Sabat G."/>
            <person name="Salamov A."/>
            <person name="Samejima M."/>
            <person name="Schmutz J."/>
            <person name="Slot J.C."/>
            <person name="St John F."/>
            <person name="Stenlid J."/>
            <person name="Sun H."/>
            <person name="Sun S."/>
            <person name="Syed K."/>
            <person name="Tsang A."/>
            <person name="Wiebenga A."/>
            <person name="Young D."/>
            <person name="Pisabarro A."/>
            <person name="Eastwood D.C."/>
            <person name="Martin F."/>
            <person name="Cullen D."/>
            <person name="Grigoriev I.V."/>
            <person name="Hibbett D.S."/>
        </authorList>
    </citation>
    <scope>NUCLEOTIDE SEQUENCE [LARGE SCALE GENOMIC DNA]</scope>
    <source>
        <strain evidence="2 3">DJM-731 SS1</strain>
    </source>
</reference>
<dbReference type="GeneID" id="63687171"/>
<sequence length="155" mass="17168">MDAGPSTSTRVTVSTKPKPEPRSEPKSEPKPKTKPETIVDPKPRPATDVAPSAVSEHPLPSSPPTEDQLLIKSLRKYSRYVEAYAKIVQQKQIYEDVAAGRRPLDDPKLYSPEQMEPIVRDYQRQHTAIQALYDKMDEMRAAAASSSTPSVGSKP</sequence>
<evidence type="ECO:0000256" key="1">
    <source>
        <dbReference type="SAM" id="MobiDB-lite"/>
    </source>
</evidence>
<dbReference type="OrthoDB" id="10656956at2759"/>
<gene>
    <name evidence="2" type="ORF">DACRYDRAFT_20844</name>
</gene>
<organism evidence="2 3">
    <name type="scientific">Dacryopinax primogenitus (strain DJM 731)</name>
    <name type="common">Brown rot fungus</name>
    <dbReference type="NCBI Taxonomy" id="1858805"/>
    <lineage>
        <taxon>Eukaryota</taxon>
        <taxon>Fungi</taxon>
        <taxon>Dikarya</taxon>
        <taxon>Basidiomycota</taxon>
        <taxon>Agaricomycotina</taxon>
        <taxon>Dacrymycetes</taxon>
        <taxon>Dacrymycetales</taxon>
        <taxon>Dacrymycetaceae</taxon>
        <taxon>Dacryopinax</taxon>
    </lineage>
</organism>
<dbReference type="EMBL" id="JH795858">
    <property type="protein sequence ID" value="EJU04259.1"/>
    <property type="molecule type" value="Genomic_DNA"/>
</dbReference>
<accession>M5G6E2</accession>
<dbReference type="AlphaFoldDB" id="M5G6E2"/>
<evidence type="ECO:0000313" key="3">
    <source>
        <dbReference type="Proteomes" id="UP000030653"/>
    </source>
</evidence>